<feature type="transmembrane region" description="Helical" evidence="6">
    <location>
        <begin position="80"/>
        <end position="98"/>
    </location>
</feature>
<dbReference type="AlphaFoldDB" id="A0A2S4ZY89"/>
<dbReference type="InterPro" id="IPR036259">
    <property type="entry name" value="MFS_trans_sf"/>
</dbReference>
<dbReference type="InterPro" id="IPR011701">
    <property type="entry name" value="MFS"/>
</dbReference>
<evidence type="ECO:0000256" key="1">
    <source>
        <dbReference type="ARBA" id="ARBA00004651"/>
    </source>
</evidence>
<dbReference type="Gene3D" id="1.20.1250.20">
    <property type="entry name" value="MFS general substrate transporter like domains"/>
    <property type="match status" value="2"/>
</dbReference>
<feature type="transmembrane region" description="Helical" evidence="6">
    <location>
        <begin position="280"/>
        <end position="299"/>
    </location>
</feature>
<comment type="caution">
    <text evidence="8">The sequence shown here is derived from an EMBL/GenBank/DDBJ whole genome shotgun (WGS) entry which is preliminary data.</text>
</comment>
<dbReference type="EMBL" id="PQVF01000012">
    <property type="protein sequence ID" value="POY35246.1"/>
    <property type="molecule type" value="Genomic_DNA"/>
</dbReference>
<keyword evidence="2" id="KW-1003">Cell membrane</keyword>
<sequence length="410" mass="44330">MNANRLFRYENKLLVLLSFTFGFVIFDRAAINFLVPFFDKELGLSNTQIGLLTALLALAWAISGYLLGTLSDKTGKRKHYLIIAVAIFSICSFISGLAKSFAFLLLARIIMGFAEGPVLPLAQSIMVDVSTEKRKGFNMGFMQSFGGGLVMMVAPMLLVSLATNFGWRNAFYIAGLPGLVLATLGFFYIKEKNVVEVKENSHKASIADLLKYRNVWVTVLLSCFMMTWMFAQVTFLPKYLISIKHFSGEDMGKMMGAFGLGGLIWGVVVPTLSDKFGRKVMVIISFLFSALMPLCLIYSENGFAGLSSLLLLGNCLSGCFPIVLATIPSETMPRQYIAQTIGLVGGIGELAGGFAAPAIAGWAADQFGLQAPFFIASAAALCAGLTASLLQETAPSLLNKKSNDIKPVVV</sequence>
<protein>
    <submittedName>
        <fullName evidence="8">MFS transporter</fullName>
    </submittedName>
</protein>
<feature type="transmembrane region" description="Helical" evidence="6">
    <location>
        <begin position="305"/>
        <end position="324"/>
    </location>
</feature>
<name>A0A2S4ZY89_9SPHI</name>
<evidence type="ECO:0000256" key="4">
    <source>
        <dbReference type="ARBA" id="ARBA00022989"/>
    </source>
</evidence>
<feature type="transmembrane region" description="Helical" evidence="6">
    <location>
        <begin position="12"/>
        <end position="35"/>
    </location>
</feature>
<feature type="transmembrane region" description="Helical" evidence="6">
    <location>
        <begin position="369"/>
        <end position="390"/>
    </location>
</feature>
<dbReference type="Pfam" id="PF07690">
    <property type="entry name" value="MFS_1"/>
    <property type="match status" value="1"/>
</dbReference>
<evidence type="ECO:0000259" key="7">
    <source>
        <dbReference type="PROSITE" id="PS50850"/>
    </source>
</evidence>
<comment type="subcellular location">
    <subcellularLocation>
        <location evidence="1">Cell membrane</location>
        <topology evidence="1">Multi-pass membrane protein</topology>
    </subcellularLocation>
</comment>
<feature type="transmembrane region" description="Helical" evidence="6">
    <location>
        <begin position="251"/>
        <end position="268"/>
    </location>
</feature>
<keyword evidence="3 6" id="KW-0812">Transmembrane</keyword>
<evidence type="ECO:0000313" key="9">
    <source>
        <dbReference type="Proteomes" id="UP000236893"/>
    </source>
</evidence>
<feature type="transmembrane region" description="Helical" evidence="6">
    <location>
        <begin position="336"/>
        <end position="363"/>
    </location>
</feature>
<keyword evidence="5 6" id="KW-0472">Membrane</keyword>
<proteinExistence type="predicted"/>
<dbReference type="OrthoDB" id="783189at2"/>
<evidence type="ECO:0000256" key="6">
    <source>
        <dbReference type="SAM" id="Phobius"/>
    </source>
</evidence>
<dbReference type="RefSeq" id="WP_103790132.1">
    <property type="nucleotide sequence ID" value="NZ_PQVF01000012.1"/>
</dbReference>
<dbReference type="GO" id="GO:0022857">
    <property type="term" value="F:transmembrane transporter activity"/>
    <property type="evidence" value="ECO:0007669"/>
    <property type="project" value="InterPro"/>
</dbReference>
<dbReference type="PANTHER" id="PTHR43124">
    <property type="entry name" value="PURINE EFFLUX PUMP PBUE"/>
    <property type="match status" value="1"/>
</dbReference>
<keyword evidence="9" id="KW-1185">Reference proteome</keyword>
<dbReference type="PROSITE" id="PS50850">
    <property type="entry name" value="MFS"/>
    <property type="match status" value="1"/>
</dbReference>
<feature type="transmembrane region" description="Helical" evidence="6">
    <location>
        <begin position="104"/>
        <end position="127"/>
    </location>
</feature>
<dbReference type="Proteomes" id="UP000236893">
    <property type="component" value="Unassembled WGS sequence"/>
</dbReference>
<dbReference type="InterPro" id="IPR050189">
    <property type="entry name" value="MFS_Efflux_Transporters"/>
</dbReference>
<dbReference type="GO" id="GO:0005886">
    <property type="term" value="C:plasma membrane"/>
    <property type="evidence" value="ECO:0007669"/>
    <property type="project" value="UniProtKB-SubCell"/>
</dbReference>
<feature type="domain" description="Major facilitator superfamily (MFS) profile" evidence="7">
    <location>
        <begin position="13"/>
        <end position="395"/>
    </location>
</feature>
<evidence type="ECO:0000313" key="8">
    <source>
        <dbReference type="EMBL" id="POY35246.1"/>
    </source>
</evidence>
<feature type="transmembrane region" description="Helical" evidence="6">
    <location>
        <begin position="210"/>
        <end position="231"/>
    </location>
</feature>
<feature type="transmembrane region" description="Helical" evidence="6">
    <location>
        <begin position="139"/>
        <end position="158"/>
    </location>
</feature>
<keyword evidence="4 6" id="KW-1133">Transmembrane helix</keyword>
<evidence type="ECO:0000256" key="3">
    <source>
        <dbReference type="ARBA" id="ARBA00022692"/>
    </source>
</evidence>
<dbReference type="InterPro" id="IPR020846">
    <property type="entry name" value="MFS_dom"/>
</dbReference>
<feature type="transmembrane region" description="Helical" evidence="6">
    <location>
        <begin position="170"/>
        <end position="189"/>
    </location>
</feature>
<dbReference type="PANTHER" id="PTHR43124:SF3">
    <property type="entry name" value="CHLORAMPHENICOL EFFLUX PUMP RV0191"/>
    <property type="match status" value="1"/>
</dbReference>
<evidence type="ECO:0000256" key="5">
    <source>
        <dbReference type="ARBA" id="ARBA00023136"/>
    </source>
</evidence>
<organism evidence="8 9">
    <name type="scientific">Solitalea longa</name>
    <dbReference type="NCBI Taxonomy" id="2079460"/>
    <lineage>
        <taxon>Bacteria</taxon>
        <taxon>Pseudomonadati</taxon>
        <taxon>Bacteroidota</taxon>
        <taxon>Sphingobacteriia</taxon>
        <taxon>Sphingobacteriales</taxon>
        <taxon>Sphingobacteriaceae</taxon>
        <taxon>Solitalea</taxon>
    </lineage>
</organism>
<gene>
    <name evidence="8" type="ORF">C3K47_15795</name>
</gene>
<accession>A0A2S4ZY89</accession>
<feature type="transmembrane region" description="Helical" evidence="6">
    <location>
        <begin position="47"/>
        <end position="68"/>
    </location>
</feature>
<dbReference type="SUPFAM" id="SSF103473">
    <property type="entry name" value="MFS general substrate transporter"/>
    <property type="match status" value="1"/>
</dbReference>
<reference evidence="8 9" key="1">
    <citation type="submission" date="2018-01" db="EMBL/GenBank/DDBJ databases">
        <authorList>
            <person name="Gaut B.S."/>
            <person name="Morton B.R."/>
            <person name="Clegg M.T."/>
            <person name="Duvall M.R."/>
        </authorList>
    </citation>
    <scope>NUCLEOTIDE SEQUENCE [LARGE SCALE GENOMIC DNA]</scope>
    <source>
        <strain evidence="8 9">HR-AV</strain>
    </source>
</reference>
<evidence type="ECO:0000256" key="2">
    <source>
        <dbReference type="ARBA" id="ARBA00022475"/>
    </source>
</evidence>